<dbReference type="EC" id="1.1.99.39" evidence="9"/>
<dbReference type="Proteomes" id="UP000246058">
    <property type="component" value="Chromosome"/>
</dbReference>
<keyword evidence="2" id="KW-0004">4Fe-4S</keyword>
<keyword evidence="8" id="KW-0411">Iron-sulfur</keyword>
<dbReference type="Pfam" id="PF01565">
    <property type="entry name" value="FAD_binding_4"/>
    <property type="match status" value="1"/>
</dbReference>
<dbReference type="Pfam" id="PF02913">
    <property type="entry name" value="FAD-oxidase_C"/>
    <property type="match status" value="1"/>
</dbReference>
<protein>
    <recommendedName>
        <fullName evidence="12">D-2-hydroxyglutarate dehydrogenase</fullName>
        <ecNumber evidence="9">1.1.99.39</ecNumber>
    </recommendedName>
</protein>
<dbReference type="FunFam" id="3.30.70.2740:FF:000003">
    <property type="entry name" value="Oxidoreductase, FAD-binding, putative"/>
    <property type="match status" value="1"/>
</dbReference>
<feature type="domain" description="FAD-binding PCMH-type" evidence="13">
    <location>
        <begin position="48"/>
        <end position="280"/>
    </location>
</feature>
<dbReference type="InterPro" id="IPR016164">
    <property type="entry name" value="FAD-linked_Oxase-like_C"/>
</dbReference>
<evidence type="ECO:0000256" key="7">
    <source>
        <dbReference type="ARBA" id="ARBA00023004"/>
    </source>
</evidence>
<dbReference type="SUPFAM" id="SSF46548">
    <property type="entry name" value="alpha-helical ferredoxin"/>
    <property type="match status" value="1"/>
</dbReference>
<dbReference type="Gene3D" id="3.30.70.2740">
    <property type="match status" value="1"/>
</dbReference>
<organism evidence="14 15">
    <name type="scientific">Methylobacterium radiodurans</name>
    <dbReference type="NCBI Taxonomy" id="2202828"/>
    <lineage>
        <taxon>Bacteria</taxon>
        <taxon>Pseudomonadati</taxon>
        <taxon>Pseudomonadota</taxon>
        <taxon>Alphaproteobacteria</taxon>
        <taxon>Hyphomicrobiales</taxon>
        <taxon>Methylobacteriaceae</taxon>
        <taxon>Methylobacterium</taxon>
    </lineage>
</organism>
<name>A0A2U8VMK8_9HYPH</name>
<dbReference type="EMBL" id="CP029551">
    <property type="protein sequence ID" value="AWN34708.1"/>
    <property type="molecule type" value="Genomic_DNA"/>
</dbReference>
<accession>A0A2U8VMK8</accession>
<comment type="cofactor">
    <cofactor evidence="1">
        <name>FAD</name>
        <dbReference type="ChEBI" id="CHEBI:57692"/>
    </cofactor>
</comment>
<evidence type="ECO:0000256" key="4">
    <source>
        <dbReference type="ARBA" id="ARBA00022723"/>
    </source>
</evidence>
<evidence type="ECO:0000313" key="15">
    <source>
        <dbReference type="Proteomes" id="UP000246058"/>
    </source>
</evidence>
<dbReference type="GO" id="GO:0071949">
    <property type="term" value="F:FAD binding"/>
    <property type="evidence" value="ECO:0007669"/>
    <property type="project" value="InterPro"/>
</dbReference>
<reference evidence="14 15" key="1">
    <citation type="submission" date="2018-05" db="EMBL/GenBank/DDBJ databases">
        <title>Complete Genome Sequence of Methylobacterium sp. 17Sr1-43.</title>
        <authorList>
            <person name="Srinivasan S."/>
        </authorList>
    </citation>
    <scope>NUCLEOTIDE SEQUENCE [LARGE SCALE GENOMIC DNA]</scope>
    <source>
        <strain evidence="14 15">17Sr1-43</strain>
    </source>
</reference>
<dbReference type="PROSITE" id="PS00198">
    <property type="entry name" value="4FE4S_FER_1"/>
    <property type="match status" value="1"/>
</dbReference>
<proteinExistence type="inferred from homology"/>
<dbReference type="InterPro" id="IPR004113">
    <property type="entry name" value="FAD-bd_oxidored_4_C"/>
</dbReference>
<evidence type="ECO:0000256" key="12">
    <source>
        <dbReference type="ARBA" id="ARBA00067680"/>
    </source>
</evidence>
<dbReference type="RefSeq" id="WP_109949843.1">
    <property type="nucleotide sequence ID" value="NZ_CP029551.1"/>
</dbReference>
<keyword evidence="4" id="KW-0479">Metal-binding</keyword>
<dbReference type="InterPro" id="IPR017900">
    <property type="entry name" value="4Fe4S_Fe_S_CS"/>
</dbReference>
<dbReference type="InterPro" id="IPR036318">
    <property type="entry name" value="FAD-bd_PCMH-like_sf"/>
</dbReference>
<evidence type="ECO:0000256" key="8">
    <source>
        <dbReference type="ARBA" id="ARBA00023014"/>
    </source>
</evidence>
<evidence type="ECO:0000256" key="9">
    <source>
        <dbReference type="ARBA" id="ARBA00039003"/>
    </source>
</evidence>
<keyword evidence="15" id="KW-1185">Reference proteome</keyword>
<dbReference type="GO" id="GO:0046872">
    <property type="term" value="F:metal ion binding"/>
    <property type="evidence" value="ECO:0007669"/>
    <property type="project" value="UniProtKB-KW"/>
</dbReference>
<comment type="catalytic activity">
    <reaction evidence="10">
        <text>(R)-2-hydroxyglutarate + A = 2-oxoglutarate + AH2</text>
        <dbReference type="Rhea" id="RHEA:38295"/>
        <dbReference type="ChEBI" id="CHEBI:13193"/>
        <dbReference type="ChEBI" id="CHEBI:15801"/>
        <dbReference type="ChEBI" id="CHEBI:16810"/>
        <dbReference type="ChEBI" id="CHEBI:17499"/>
        <dbReference type="EC" id="1.1.99.39"/>
    </reaction>
    <physiologicalReaction direction="left-to-right" evidence="10">
        <dbReference type="Rhea" id="RHEA:38296"/>
    </physiologicalReaction>
</comment>
<keyword evidence="6" id="KW-0560">Oxidoreductase</keyword>
<dbReference type="GO" id="GO:0051990">
    <property type="term" value="F:(R)-2-hydroxyglutarate dehydrogenase activity"/>
    <property type="evidence" value="ECO:0007669"/>
    <property type="project" value="UniProtKB-EC"/>
</dbReference>
<dbReference type="PANTHER" id="PTHR11748">
    <property type="entry name" value="D-LACTATE DEHYDROGENASE"/>
    <property type="match status" value="1"/>
</dbReference>
<dbReference type="AlphaFoldDB" id="A0A2U8VMK8"/>
<evidence type="ECO:0000256" key="6">
    <source>
        <dbReference type="ARBA" id="ARBA00023002"/>
    </source>
</evidence>
<dbReference type="OrthoDB" id="9811557at2"/>
<keyword evidence="7" id="KW-0408">Iron</keyword>
<dbReference type="GO" id="GO:0008720">
    <property type="term" value="F:D-lactate dehydrogenase (NAD+) activity"/>
    <property type="evidence" value="ECO:0007669"/>
    <property type="project" value="TreeGrafter"/>
</dbReference>
<dbReference type="PANTHER" id="PTHR11748:SF119">
    <property type="entry name" value="D-2-HYDROXYGLUTARATE DEHYDROGENASE"/>
    <property type="match status" value="1"/>
</dbReference>
<comment type="similarity">
    <text evidence="11">In the N-terminal section; belongs to the FAD-binding oxidoreductase/transferase type 4 family.</text>
</comment>
<keyword evidence="3" id="KW-0285">Flavoprotein</keyword>
<dbReference type="SUPFAM" id="SSF56176">
    <property type="entry name" value="FAD-binding/transporter-associated domain-like"/>
    <property type="match status" value="1"/>
</dbReference>
<evidence type="ECO:0000256" key="2">
    <source>
        <dbReference type="ARBA" id="ARBA00022485"/>
    </source>
</evidence>
<dbReference type="InterPro" id="IPR016166">
    <property type="entry name" value="FAD-bd_PCMH"/>
</dbReference>
<dbReference type="SUPFAM" id="SSF55103">
    <property type="entry name" value="FAD-linked oxidases, C-terminal domain"/>
    <property type="match status" value="1"/>
</dbReference>
<dbReference type="KEGG" id="meti:DK427_02270"/>
<evidence type="ECO:0000256" key="10">
    <source>
        <dbReference type="ARBA" id="ARBA00051291"/>
    </source>
</evidence>
<dbReference type="PROSITE" id="PS51387">
    <property type="entry name" value="FAD_PCMH"/>
    <property type="match status" value="1"/>
</dbReference>
<dbReference type="Gene3D" id="3.30.465.10">
    <property type="match status" value="1"/>
</dbReference>
<dbReference type="InterPro" id="IPR016169">
    <property type="entry name" value="FAD-bd_PCMH_sub2"/>
</dbReference>
<dbReference type="InterPro" id="IPR006094">
    <property type="entry name" value="Oxid_FAD_bind_N"/>
</dbReference>
<sequence>MIPVLTRPAEALPLYTAFCAELAARGFSGDLSLTEADRAVFATDNSIYQVEPGAVAFPRDRDDLVRIGKLLDDPRFREVVVRPRGGGTGTNGQSLGPGLVVDCSRHMTRILEIDPERRTVRVEPGVVKDQLNAALKAHGLFFAPELSTSNRATIGGMISTDACGQGSCLYGKTRDHVLGLTCVLADGTVLEARDLDAQALAAAKARDDRAGAIHRAVDAVVTENAALIAERFPKLNRCLTGYDLAHARGEAGGLDLKSLVCGSEGTLALIAEARLNVLPIPRAAALVALSYVDFDAALRDARALLPFGAASVETIDSTVLGLARNDPGWAGVQAFFPEDPAGRRVDGINLVEFVGAADEEVEAALGRLVAMLGSDASPVRIGFTVARGPAIERLWTMRKKAVGLLGAVKGDARPIPFVEDTAVPPERLADYIAEFRALLDGRGLRYGMFGHVDAGVLHVRPAIDLKDEGQERLIREVTEGVVALTAKYGGLLWGEHGKGFRSEFVPGVFGPLVPALEAVKRAFDPGDRLNPGKIASARGAALTAIDAVPLRGELDRTIPRDVRAAFDEALHCNGNGACFSYDADEAMCPSWKATRERRHSPKGRASLMREWLRRTAAAGIDPAASLRDERPGWLAPLAATLRGALRPRSQGEDFSHAVKEAMDGCLACKSCTGSCPIKVDVPSFRAKFLALYHQRYPRPLKDHVVAALEPLLPLAGRAPALSNLLSRNPFGQAVLRRIGLVAIPAFSSPLAPALAGLGVRTATPEALRALSEAERTRAVVVVQDAFTSHFEAPVVADLCALLIELGFRPWLAPFRPNGKPAHVHGFLARFREIAAANARMLRALEATGVPLVGVDPSMTLTYRSEYAGALGPEEVPKVRLVQEWLAARLDAIVPRPAGCPLRLLPHCTERTNAPAAVKDWQALFAHLGLPLEVPAAGCCGMAGTYGHEAANRATSELIYGQSWARHVAESPEGTLLADGYSCRCQAKLIDGRALPHPVQALLAHVRAHAPVAAADQAPKRAA</sequence>
<evidence type="ECO:0000256" key="11">
    <source>
        <dbReference type="ARBA" id="ARBA00060924"/>
    </source>
</evidence>
<evidence type="ECO:0000256" key="1">
    <source>
        <dbReference type="ARBA" id="ARBA00001974"/>
    </source>
</evidence>
<keyword evidence="5" id="KW-0274">FAD</keyword>
<evidence type="ECO:0000259" key="13">
    <source>
        <dbReference type="PROSITE" id="PS51387"/>
    </source>
</evidence>
<dbReference type="GO" id="GO:0004458">
    <property type="term" value="F:D-lactate dehydrogenase (cytochrome) activity"/>
    <property type="evidence" value="ECO:0007669"/>
    <property type="project" value="TreeGrafter"/>
</dbReference>
<dbReference type="GO" id="GO:1903457">
    <property type="term" value="P:lactate catabolic process"/>
    <property type="evidence" value="ECO:0007669"/>
    <property type="project" value="TreeGrafter"/>
</dbReference>
<evidence type="ECO:0000256" key="5">
    <source>
        <dbReference type="ARBA" id="ARBA00022827"/>
    </source>
</evidence>
<evidence type="ECO:0000313" key="14">
    <source>
        <dbReference type="EMBL" id="AWN34708.1"/>
    </source>
</evidence>
<dbReference type="GO" id="GO:0051539">
    <property type="term" value="F:4 iron, 4 sulfur cluster binding"/>
    <property type="evidence" value="ECO:0007669"/>
    <property type="project" value="UniProtKB-KW"/>
</dbReference>
<evidence type="ECO:0000256" key="3">
    <source>
        <dbReference type="ARBA" id="ARBA00022630"/>
    </source>
</evidence>
<gene>
    <name evidence="14" type="ORF">DK427_02270</name>
</gene>